<dbReference type="Proteomes" id="UP000230069">
    <property type="component" value="Unassembled WGS sequence"/>
</dbReference>
<keyword evidence="2" id="KW-0479">Metal-binding</keyword>
<keyword evidence="3" id="KW-0480">Metal-thiolate cluster</keyword>
<comment type="similarity">
    <text evidence="1">Belongs to the metallothionein superfamily. Type 15 family.</text>
</comment>
<accession>A0A2G5CVI4</accession>
<dbReference type="GO" id="GO:0006878">
    <property type="term" value="P:intracellular copper ion homeostasis"/>
    <property type="evidence" value="ECO:0007669"/>
    <property type="project" value="InterPro"/>
</dbReference>
<evidence type="ECO:0008006" key="6">
    <source>
        <dbReference type="Google" id="ProtNLM"/>
    </source>
</evidence>
<evidence type="ECO:0000256" key="2">
    <source>
        <dbReference type="ARBA" id="ARBA00022723"/>
    </source>
</evidence>
<name>A0A2G5CVI4_AQUCA</name>
<dbReference type="GO" id="GO:0005507">
    <property type="term" value="F:copper ion binding"/>
    <property type="evidence" value="ECO:0007669"/>
    <property type="project" value="InterPro"/>
</dbReference>
<dbReference type="InParanoid" id="A0A2G5CVI4"/>
<dbReference type="InterPro" id="IPR044671">
    <property type="entry name" value="MT3"/>
</dbReference>
<keyword evidence="5" id="KW-1185">Reference proteome</keyword>
<evidence type="ECO:0000313" key="5">
    <source>
        <dbReference type="Proteomes" id="UP000230069"/>
    </source>
</evidence>
<sequence length="67" mass="7105">MSNTCGNCDCADKSQCVKKGNSYGFDIVETEKSYYDNNAVSGFPVTENDGKCKCGPNCTCTTCGCGH</sequence>
<proteinExistence type="inferred from homology"/>
<evidence type="ECO:0000256" key="3">
    <source>
        <dbReference type="ARBA" id="ARBA00022851"/>
    </source>
</evidence>
<evidence type="ECO:0000313" key="4">
    <source>
        <dbReference type="EMBL" id="PIA35285.1"/>
    </source>
</evidence>
<dbReference type="FunCoup" id="A0A2G5CVI4">
    <property type="interactions" value="101"/>
</dbReference>
<reference evidence="4 5" key="1">
    <citation type="submission" date="2017-09" db="EMBL/GenBank/DDBJ databases">
        <title>WGS assembly of Aquilegia coerulea Goldsmith.</title>
        <authorList>
            <person name="Hodges S."/>
            <person name="Kramer E."/>
            <person name="Nordborg M."/>
            <person name="Tomkins J."/>
            <person name="Borevitz J."/>
            <person name="Derieg N."/>
            <person name="Yan J."/>
            <person name="Mihaltcheva S."/>
            <person name="Hayes R.D."/>
            <person name="Rokhsar D."/>
        </authorList>
    </citation>
    <scope>NUCLEOTIDE SEQUENCE [LARGE SCALE GENOMIC DNA]</scope>
    <source>
        <strain evidence="5">cv. Goldsmith</strain>
    </source>
</reference>
<dbReference type="PANTHER" id="PTHR33357:SF3">
    <property type="entry name" value="METALLOTHIONEIN-LIKE PROTEIN 3"/>
    <property type="match status" value="1"/>
</dbReference>
<dbReference type="GO" id="GO:0008270">
    <property type="term" value="F:zinc ion binding"/>
    <property type="evidence" value="ECO:0007669"/>
    <property type="project" value="InterPro"/>
</dbReference>
<protein>
    <recommendedName>
        <fullName evidence="6">Metallothionein-like protein</fullName>
    </recommendedName>
</protein>
<organism evidence="4 5">
    <name type="scientific">Aquilegia coerulea</name>
    <name type="common">Rocky mountain columbine</name>
    <dbReference type="NCBI Taxonomy" id="218851"/>
    <lineage>
        <taxon>Eukaryota</taxon>
        <taxon>Viridiplantae</taxon>
        <taxon>Streptophyta</taxon>
        <taxon>Embryophyta</taxon>
        <taxon>Tracheophyta</taxon>
        <taxon>Spermatophyta</taxon>
        <taxon>Magnoliopsida</taxon>
        <taxon>Ranunculales</taxon>
        <taxon>Ranunculaceae</taxon>
        <taxon>Thalictroideae</taxon>
        <taxon>Aquilegia</taxon>
    </lineage>
</organism>
<gene>
    <name evidence="4" type="ORF">AQUCO_03600155v1</name>
</gene>
<dbReference type="EMBL" id="KZ305053">
    <property type="protein sequence ID" value="PIA35285.1"/>
    <property type="molecule type" value="Genomic_DNA"/>
</dbReference>
<dbReference type="AlphaFoldDB" id="A0A2G5CVI4"/>
<dbReference type="PANTHER" id="PTHR33357">
    <property type="entry name" value="METALLOTHIONEIN-LIKE PROTEIN 3"/>
    <property type="match status" value="1"/>
</dbReference>
<evidence type="ECO:0000256" key="1">
    <source>
        <dbReference type="ARBA" id="ARBA00005802"/>
    </source>
</evidence>